<evidence type="ECO:0000313" key="2">
    <source>
        <dbReference type="Proteomes" id="UP001482620"/>
    </source>
</evidence>
<gene>
    <name evidence="1" type="ORF">ILYODFUR_036582</name>
</gene>
<keyword evidence="2" id="KW-1185">Reference proteome</keyword>
<proteinExistence type="predicted"/>
<accession>A0ABV0UR42</accession>
<name>A0ABV0UR42_9TELE</name>
<dbReference type="Proteomes" id="UP001482620">
    <property type="component" value="Unassembled WGS sequence"/>
</dbReference>
<organism evidence="1 2">
    <name type="scientific">Ilyodon furcidens</name>
    <name type="common">goldbreast splitfin</name>
    <dbReference type="NCBI Taxonomy" id="33524"/>
    <lineage>
        <taxon>Eukaryota</taxon>
        <taxon>Metazoa</taxon>
        <taxon>Chordata</taxon>
        <taxon>Craniata</taxon>
        <taxon>Vertebrata</taxon>
        <taxon>Euteleostomi</taxon>
        <taxon>Actinopterygii</taxon>
        <taxon>Neopterygii</taxon>
        <taxon>Teleostei</taxon>
        <taxon>Neoteleostei</taxon>
        <taxon>Acanthomorphata</taxon>
        <taxon>Ovalentaria</taxon>
        <taxon>Atherinomorphae</taxon>
        <taxon>Cyprinodontiformes</taxon>
        <taxon>Goodeidae</taxon>
        <taxon>Ilyodon</taxon>
    </lineage>
</organism>
<evidence type="ECO:0000313" key="1">
    <source>
        <dbReference type="EMBL" id="MEQ2246262.1"/>
    </source>
</evidence>
<dbReference type="EMBL" id="JAHRIQ010077039">
    <property type="protein sequence ID" value="MEQ2246262.1"/>
    <property type="molecule type" value="Genomic_DNA"/>
</dbReference>
<reference evidence="1 2" key="1">
    <citation type="submission" date="2021-06" db="EMBL/GenBank/DDBJ databases">
        <authorList>
            <person name="Palmer J.M."/>
        </authorList>
    </citation>
    <scope>NUCLEOTIDE SEQUENCE [LARGE SCALE GENOMIC DNA]</scope>
    <source>
        <strain evidence="2">if_2019</strain>
        <tissue evidence="1">Muscle</tissue>
    </source>
</reference>
<protein>
    <submittedName>
        <fullName evidence="1">Uncharacterized protein</fullName>
    </submittedName>
</protein>
<comment type="caution">
    <text evidence="1">The sequence shown here is derived from an EMBL/GenBank/DDBJ whole genome shotgun (WGS) entry which is preliminary data.</text>
</comment>
<sequence length="138" mass="15290">MNPITHHCQTGHLTAQCIKISVHKNHLCSALQTLVSQEDNMSSAEVLIKEKPCVALLVPGSNCTLVRQDSLPEDVIFHGATAAVCCIHGEEMHYPVAEVIIKVKGQCFTVFGGVLQMLLYQVVLQYNSFHMGYHPKIY</sequence>